<dbReference type="AlphaFoldDB" id="A0AAD5XY61"/>
<organism evidence="1 2">
    <name type="scientific">Clydaea vesicula</name>
    <dbReference type="NCBI Taxonomy" id="447962"/>
    <lineage>
        <taxon>Eukaryota</taxon>
        <taxon>Fungi</taxon>
        <taxon>Fungi incertae sedis</taxon>
        <taxon>Chytridiomycota</taxon>
        <taxon>Chytridiomycota incertae sedis</taxon>
        <taxon>Chytridiomycetes</taxon>
        <taxon>Lobulomycetales</taxon>
        <taxon>Lobulomycetaceae</taxon>
        <taxon>Clydaea</taxon>
    </lineage>
</organism>
<name>A0AAD5XY61_9FUNG</name>
<reference evidence="1" key="1">
    <citation type="submission" date="2020-05" db="EMBL/GenBank/DDBJ databases">
        <title>Phylogenomic resolution of chytrid fungi.</title>
        <authorList>
            <person name="Stajich J.E."/>
            <person name="Amses K."/>
            <person name="Simmons R."/>
            <person name="Seto K."/>
            <person name="Myers J."/>
            <person name="Bonds A."/>
            <person name="Quandt C.A."/>
            <person name="Barry K."/>
            <person name="Liu P."/>
            <person name="Grigoriev I."/>
            <person name="Longcore J.E."/>
            <person name="James T.Y."/>
        </authorList>
    </citation>
    <scope>NUCLEOTIDE SEQUENCE</scope>
    <source>
        <strain evidence="1">JEL0476</strain>
    </source>
</reference>
<sequence length="130" mass="15372">MTTNIESLIFEVSRLSYFNSNVIYKLRNDKKDIIKSDTDEFKILIPWMNLTGYSANVYDKNDKEVLKLTQNYLNTTINMESEKGKIEVKQSDWNNLSDKLFNYKNKSYAWKHVDHNNIKLITLPEEELIA</sequence>
<accession>A0AAD5XY61</accession>
<evidence type="ECO:0000313" key="2">
    <source>
        <dbReference type="Proteomes" id="UP001211065"/>
    </source>
</evidence>
<protein>
    <submittedName>
        <fullName evidence="1">Uncharacterized protein</fullName>
    </submittedName>
</protein>
<dbReference type="Proteomes" id="UP001211065">
    <property type="component" value="Unassembled WGS sequence"/>
</dbReference>
<keyword evidence="2" id="KW-1185">Reference proteome</keyword>
<evidence type="ECO:0000313" key="1">
    <source>
        <dbReference type="EMBL" id="KAJ3211566.1"/>
    </source>
</evidence>
<gene>
    <name evidence="1" type="ORF">HK099_007970</name>
</gene>
<comment type="caution">
    <text evidence="1">The sequence shown here is derived from an EMBL/GenBank/DDBJ whole genome shotgun (WGS) entry which is preliminary data.</text>
</comment>
<dbReference type="EMBL" id="JADGJW010000827">
    <property type="protein sequence ID" value="KAJ3211566.1"/>
    <property type="molecule type" value="Genomic_DNA"/>
</dbReference>
<proteinExistence type="predicted"/>